<dbReference type="Proteomes" id="UP001066276">
    <property type="component" value="Chromosome 9"/>
</dbReference>
<organism evidence="2 3">
    <name type="scientific">Pleurodeles waltl</name>
    <name type="common">Iberian ribbed newt</name>
    <dbReference type="NCBI Taxonomy" id="8319"/>
    <lineage>
        <taxon>Eukaryota</taxon>
        <taxon>Metazoa</taxon>
        <taxon>Chordata</taxon>
        <taxon>Craniata</taxon>
        <taxon>Vertebrata</taxon>
        <taxon>Euteleostomi</taxon>
        <taxon>Amphibia</taxon>
        <taxon>Batrachia</taxon>
        <taxon>Caudata</taxon>
        <taxon>Salamandroidea</taxon>
        <taxon>Salamandridae</taxon>
        <taxon>Pleurodelinae</taxon>
        <taxon>Pleurodeles</taxon>
    </lineage>
</organism>
<evidence type="ECO:0000313" key="3">
    <source>
        <dbReference type="Proteomes" id="UP001066276"/>
    </source>
</evidence>
<feature type="compositionally biased region" description="Basic residues" evidence="1">
    <location>
        <begin position="1"/>
        <end position="10"/>
    </location>
</feature>
<protein>
    <submittedName>
        <fullName evidence="2">Uncharacterized protein</fullName>
    </submittedName>
</protein>
<evidence type="ECO:0000256" key="1">
    <source>
        <dbReference type="SAM" id="MobiDB-lite"/>
    </source>
</evidence>
<accession>A0AAV7MQJ3</accession>
<proteinExistence type="predicted"/>
<feature type="region of interest" description="Disordered" evidence="1">
    <location>
        <begin position="1"/>
        <end position="52"/>
    </location>
</feature>
<dbReference type="EMBL" id="JANPWB010000013">
    <property type="protein sequence ID" value="KAJ1104734.1"/>
    <property type="molecule type" value="Genomic_DNA"/>
</dbReference>
<reference evidence="2" key="1">
    <citation type="journal article" date="2022" name="bioRxiv">
        <title>Sequencing and chromosome-scale assembly of the giantPleurodeles waltlgenome.</title>
        <authorList>
            <person name="Brown T."/>
            <person name="Elewa A."/>
            <person name="Iarovenko S."/>
            <person name="Subramanian E."/>
            <person name="Araus A.J."/>
            <person name="Petzold A."/>
            <person name="Susuki M."/>
            <person name="Suzuki K.-i.T."/>
            <person name="Hayashi T."/>
            <person name="Toyoda A."/>
            <person name="Oliveira C."/>
            <person name="Osipova E."/>
            <person name="Leigh N.D."/>
            <person name="Simon A."/>
            <person name="Yun M.H."/>
        </authorList>
    </citation>
    <scope>NUCLEOTIDE SEQUENCE</scope>
    <source>
        <strain evidence="2">20211129_DDA</strain>
        <tissue evidence="2">Liver</tissue>
    </source>
</reference>
<dbReference type="AlphaFoldDB" id="A0AAV7MQJ3"/>
<gene>
    <name evidence="2" type="ORF">NDU88_002143</name>
</gene>
<evidence type="ECO:0000313" key="2">
    <source>
        <dbReference type="EMBL" id="KAJ1104734.1"/>
    </source>
</evidence>
<name>A0AAV7MQJ3_PLEWA</name>
<sequence length="98" mass="11030">MAFRKDKRLTKGGQKGAKNINRPKPQKTKSGFPSATIVPVSRESGDKAQSRCWASRQGLGGEQEDLRRGCRESHRLYTLEERRSEAGCIFVPQLGKKR</sequence>
<comment type="caution">
    <text evidence="2">The sequence shown here is derived from an EMBL/GenBank/DDBJ whole genome shotgun (WGS) entry which is preliminary data.</text>
</comment>
<keyword evidence="3" id="KW-1185">Reference proteome</keyword>